<sequence length="559" mass="62775">MIWRRPTQWEVALNLSCGHAYHPTQLHQWLLEPEGQRLEFKEAKQRYDFEKLLKYCVALANEGGGAIVLGVTDRRPRLIVGTQALEDPGRTEAGLHQRLGHRIPVEELRLPQGRVLVVRVPSRLPGTAWQIDGSFLKRAGDDLAAMSAQELRAIFDETGPDFSAQPCPGATLEDLEPSSIALFRERWARKGNTARRRELSDEQTLRDAELLVEGNQVSYAALILFGKRAALTRWLAQAELVFEYRSSEAAGPAADREEFREGFFAWQDALWKKINLRNDRQSYQDDFFRMDLPTFAEVPVREALLNAVAHRDYRLGGSIFVRQFSKRLEVISPGGLPPGITPENIIDQQNPRNRRLAEALARCGLIERSGQGLNLMVESAVRQGKPLPSLAGTSAHEVRLTLEGGVRNPAFVRFMEHLGEEKLSSFSTLDYLALECLQQEKPLSAPLRERLAGLLAAGAVESIGRGKGTRYILSEALYASLGAKGTHTRQRGLDRETNKALLLKHLTKHREHGAALAELRQVLPSLPMSAVQDLLKELRNEGRLQLMGARRWARWHLSD</sequence>
<dbReference type="Pfam" id="PF13749">
    <property type="entry name" value="HATPase_c_4"/>
    <property type="match status" value="1"/>
</dbReference>
<name>A0A1H3HY37_9BURK</name>
<dbReference type="Pfam" id="PF04326">
    <property type="entry name" value="SLFN_AlbA_2"/>
    <property type="match status" value="1"/>
</dbReference>
<keyword evidence="2" id="KW-0547">Nucleotide-binding</keyword>
<keyword evidence="2" id="KW-0378">Hydrolase</keyword>
<dbReference type="Gene3D" id="3.30.565.60">
    <property type="match status" value="1"/>
</dbReference>
<feature type="domain" description="Schlafen AlbA-2" evidence="1">
    <location>
        <begin position="34"/>
        <end position="143"/>
    </location>
</feature>
<dbReference type="InterPro" id="IPR007421">
    <property type="entry name" value="Schlafen_AlbA_2_dom"/>
</dbReference>
<proteinExistence type="predicted"/>
<dbReference type="InterPro" id="IPR038461">
    <property type="entry name" value="Schlafen_AlbA_2_dom_sf"/>
</dbReference>
<dbReference type="EMBL" id="FNPE01000003">
    <property type="protein sequence ID" value="SDY20403.1"/>
    <property type="molecule type" value="Genomic_DNA"/>
</dbReference>
<protein>
    <submittedName>
        <fullName evidence="2">ATP-dependent DNA helicase RecG</fullName>
    </submittedName>
</protein>
<gene>
    <name evidence="2" type="ORF">SAMN05421547_10395</name>
</gene>
<evidence type="ECO:0000313" key="2">
    <source>
        <dbReference type="EMBL" id="SDY20403.1"/>
    </source>
</evidence>
<organism evidence="2 3">
    <name type="scientific">Delftia lacustris</name>
    <dbReference type="NCBI Taxonomy" id="558537"/>
    <lineage>
        <taxon>Bacteria</taxon>
        <taxon>Pseudomonadati</taxon>
        <taxon>Pseudomonadota</taxon>
        <taxon>Betaproteobacteria</taxon>
        <taxon>Burkholderiales</taxon>
        <taxon>Comamonadaceae</taxon>
        <taxon>Delftia</taxon>
    </lineage>
</organism>
<evidence type="ECO:0000259" key="1">
    <source>
        <dbReference type="Pfam" id="PF04326"/>
    </source>
</evidence>
<dbReference type="Gene3D" id="3.30.950.30">
    <property type="entry name" value="Schlafen, AAA domain"/>
    <property type="match status" value="1"/>
</dbReference>
<dbReference type="GeneID" id="94689331"/>
<keyword evidence="2" id="KW-0067">ATP-binding</keyword>
<accession>A0A1H3HY37</accession>
<keyword evidence="2" id="KW-0347">Helicase</keyword>
<evidence type="ECO:0000313" key="3">
    <source>
        <dbReference type="Proteomes" id="UP000183417"/>
    </source>
</evidence>
<dbReference type="GO" id="GO:0004386">
    <property type="term" value="F:helicase activity"/>
    <property type="evidence" value="ECO:0007669"/>
    <property type="project" value="UniProtKB-KW"/>
</dbReference>
<dbReference type="Proteomes" id="UP000183417">
    <property type="component" value="Unassembled WGS sequence"/>
</dbReference>
<dbReference type="PANTHER" id="PTHR30595:SF6">
    <property type="entry name" value="SCHLAFEN ALBA-2 DOMAIN-CONTAINING PROTEIN"/>
    <property type="match status" value="1"/>
</dbReference>
<dbReference type="RefSeq" id="WP_244160459.1">
    <property type="nucleotide sequence ID" value="NZ_CP141274.1"/>
</dbReference>
<dbReference type="PANTHER" id="PTHR30595">
    <property type="entry name" value="GLPR-RELATED TRANSCRIPTIONAL REPRESSOR"/>
    <property type="match status" value="1"/>
</dbReference>
<dbReference type="AlphaFoldDB" id="A0A1H3HY37"/>
<reference evidence="2 3" key="1">
    <citation type="submission" date="2016-10" db="EMBL/GenBank/DDBJ databases">
        <authorList>
            <person name="de Groot N.N."/>
        </authorList>
    </citation>
    <scope>NUCLEOTIDE SEQUENCE [LARGE SCALE GENOMIC DNA]</scope>
    <source>
        <strain evidence="2 3">LMG 24775</strain>
    </source>
</reference>
<dbReference type="InterPro" id="IPR038475">
    <property type="entry name" value="RecG_C_sf"/>
</dbReference>